<dbReference type="PRINTS" id="PR00368">
    <property type="entry name" value="FADPNR"/>
</dbReference>
<keyword evidence="4" id="KW-0560">Oxidoreductase</keyword>
<accession>A0ABY4CAZ4</accession>
<sequence>MSSSERVVIAGGGLTAARAAESLRGAGFDGEVVVVAEERRLPYERPPLSKGYLQGADASSAVYPLDAAWYRANDVEVRRGAPATALDPGAHTVEVAGETLPYDRLLIATGATPRRFDGPGAGLRGIHHLRRLPDSTRLRTALRSGDRRVALVGGGWIGLEVAAAARGYGNEVTVVMRDEVPLAAAIGPELGARFRALHEARGVRFAAGAAVAAVRGEAGRARAVVLGTGEELDADLVVFGIGAVPDTRLAASGGLELDDGVAADASFRTSAPDVYAAGDVANVWNARLGHRLRVEHWANADASGKLVGRVLAGESVEYDEIPYFFTDQYDLGMEYSGYGELAVGASPVIRGDLDAGDGGEYVAFWQQGDVVVAGMNVNVWDVNQDVQRLIRSRRAVSAAELADPSVPLGALAGPETP</sequence>
<feature type="domain" description="FAD/NAD(P)-binding" evidence="5">
    <location>
        <begin position="6"/>
        <end position="304"/>
    </location>
</feature>
<dbReference type="SUPFAM" id="SSF51905">
    <property type="entry name" value="FAD/NAD(P)-binding domain"/>
    <property type="match status" value="2"/>
</dbReference>
<dbReference type="InterPro" id="IPR016156">
    <property type="entry name" value="FAD/NAD-linked_Rdtase_dimer_sf"/>
</dbReference>
<evidence type="ECO:0000256" key="1">
    <source>
        <dbReference type="ARBA" id="ARBA00001974"/>
    </source>
</evidence>
<dbReference type="InterPro" id="IPR028202">
    <property type="entry name" value="Reductase_C"/>
</dbReference>
<evidence type="ECO:0000259" key="5">
    <source>
        <dbReference type="Pfam" id="PF07992"/>
    </source>
</evidence>
<dbReference type="PRINTS" id="PR00411">
    <property type="entry name" value="PNDRDTASEI"/>
</dbReference>
<protein>
    <submittedName>
        <fullName evidence="7">FAD-dependent oxidoreductase</fullName>
    </submittedName>
</protein>
<reference evidence="7 8" key="1">
    <citation type="submission" date="2022-03" db="EMBL/GenBank/DDBJ databases">
        <title>Mucilaginibacter sp. isolated from the gut of Protaetia brevitarsis seulensis larvae.</title>
        <authorList>
            <person name="Won M."/>
            <person name="Kim S.-J."/>
            <person name="Kwon S.-W."/>
        </authorList>
    </citation>
    <scope>NUCLEOTIDE SEQUENCE [LARGE SCALE GENOMIC DNA]</scope>
    <source>
        <strain evidence="7 8">CFWR-12</strain>
    </source>
</reference>
<dbReference type="Pfam" id="PF07992">
    <property type="entry name" value="Pyr_redox_2"/>
    <property type="match status" value="1"/>
</dbReference>
<evidence type="ECO:0000259" key="6">
    <source>
        <dbReference type="Pfam" id="PF14759"/>
    </source>
</evidence>
<evidence type="ECO:0000313" key="7">
    <source>
        <dbReference type="EMBL" id="UOE45865.1"/>
    </source>
</evidence>
<keyword evidence="8" id="KW-1185">Reference proteome</keyword>
<dbReference type="Proteomes" id="UP000832097">
    <property type="component" value="Chromosome"/>
</dbReference>
<dbReference type="InterPro" id="IPR050446">
    <property type="entry name" value="FAD-oxidoreductase/Apoptosis"/>
</dbReference>
<dbReference type="PANTHER" id="PTHR43557">
    <property type="entry name" value="APOPTOSIS-INDUCING FACTOR 1"/>
    <property type="match status" value="1"/>
</dbReference>
<comment type="cofactor">
    <cofactor evidence="1">
        <name>FAD</name>
        <dbReference type="ChEBI" id="CHEBI:57692"/>
    </cofactor>
</comment>
<organism evidence="7 8">
    <name type="scientific">Agromyces larvae</name>
    <dbReference type="NCBI Taxonomy" id="2929802"/>
    <lineage>
        <taxon>Bacteria</taxon>
        <taxon>Bacillati</taxon>
        <taxon>Actinomycetota</taxon>
        <taxon>Actinomycetes</taxon>
        <taxon>Micrococcales</taxon>
        <taxon>Microbacteriaceae</taxon>
        <taxon>Agromyces</taxon>
    </lineage>
</organism>
<dbReference type="InterPro" id="IPR023753">
    <property type="entry name" value="FAD/NAD-binding_dom"/>
</dbReference>
<evidence type="ECO:0000256" key="3">
    <source>
        <dbReference type="ARBA" id="ARBA00022827"/>
    </source>
</evidence>
<dbReference type="Pfam" id="PF14759">
    <property type="entry name" value="Reductase_C"/>
    <property type="match status" value="1"/>
</dbReference>
<dbReference type="Gene3D" id="3.30.390.30">
    <property type="match status" value="1"/>
</dbReference>
<dbReference type="SUPFAM" id="SSF55424">
    <property type="entry name" value="FAD/NAD-linked reductases, dimerisation (C-terminal) domain"/>
    <property type="match status" value="1"/>
</dbReference>
<dbReference type="PANTHER" id="PTHR43557:SF2">
    <property type="entry name" value="RIESKE DOMAIN-CONTAINING PROTEIN-RELATED"/>
    <property type="match status" value="1"/>
</dbReference>
<dbReference type="InterPro" id="IPR036188">
    <property type="entry name" value="FAD/NAD-bd_sf"/>
</dbReference>
<dbReference type="EMBL" id="CP094528">
    <property type="protein sequence ID" value="UOE45865.1"/>
    <property type="molecule type" value="Genomic_DNA"/>
</dbReference>
<dbReference type="Gene3D" id="3.50.50.60">
    <property type="entry name" value="FAD/NAD(P)-binding domain"/>
    <property type="match status" value="2"/>
</dbReference>
<dbReference type="RefSeq" id="WP_243558545.1">
    <property type="nucleotide sequence ID" value="NZ_CP094528.1"/>
</dbReference>
<keyword evidence="2" id="KW-0285">Flavoprotein</keyword>
<proteinExistence type="predicted"/>
<feature type="domain" description="Reductase C-terminal" evidence="6">
    <location>
        <begin position="323"/>
        <end position="411"/>
    </location>
</feature>
<evidence type="ECO:0000256" key="4">
    <source>
        <dbReference type="ARBA" id="ARBA00023002"/>
    </source>
</evidence>
<evidence type="ECO:0000256" key="2">
    <source>
        <dbReference type="ARBA" id="ARBA00022630"/>
    </source>
</evidence>
<evidence type="ECO:0000313" key="8">
    <source>
        <dbReference type="Proteomes" id="UP000832097"/>
    </source>
</evidence>
<name>A0ABY4CAZ4_9MICO</name>
<keyword evidence="3" id="KW-0274">FAD</keyword>
<gene>
    <name evidence="7" type="ORF">MTO99_09040</name>
</gene>